<evidence type="ECO:0000259" key="2">
    <source>
        <dbReference type="Pfam" id="PF11726"/>
    </source>
</evidence>
<evidence type="ECO:0000313" key="4">
    <source>
        <dbReference type="Proteomes" id="UP001164472"/>
    </source>
</evidence>
<feature type="region of interest" description="Disordered" evidence="1">
    <location>
        <begin position="1"/>
        <end position="21"/>
    </location>
</feature>
<dbReference type="EMBL" id="CP101527">
    <property type="protein sequence ID" value="UZW74240.1"/>
    <property type="molecule type" value="Genomic_DNA"/>
</dbReference>
<protein>
    <submittedName>
        <fullName evidence="3">Inovirus Gp2 family protein</fullName>
    </submittedName>
</protein>
<feature type="domain" description="YagK/YfjJ C-terminal" evidence="2">
    <location>
        <begin position="72"/>
        <end position="247"/>
    </location>
</feature>
<dbReference type="RefSeq" id="WP_251811159.1">
    <property type="nucleotide sequence ID" value="NZ_CP101527.1"/>
</dbReference>
<evidence type="ECO:0000256" key="1">
    <source>
        <dbReference type="SAM" id="MobiDB-lite"/>
    </source>
</evidence>
<dbReference type="Proteomes" id="UP001164472">
    <property type="component" value="Chromosome"/>
</dbReference>
<keyword evidence="4" id="KW-1185">Reference proteome</keyword>
<reference evidence="3" key="1">
    <citation type="submission" date="2022-07" db="EMBL/GenBank/DDBJ databases">
        <title>Alkalimarinus sp. nov., isolated from gut of a Alitta virens.</title>
        <authorList>
            <person name="Yang A.I."/>
            <person name="Shin N.-R."/>
        </authorList>
    </citation>
    <scope>NUCLEOTIDE SEQUENCE</scope>
    <source>
        <strain evidence="3">FA028</strain>
    </source>
</reference>
<dbReference type="KEGG" id="asem:NNL22_14605"/>
<sequence>MYKPFDQQHLSNPNNLDSDIPKRRLKRLRENPNLSYHYAPYYKGLPVQVSRGPLVAEWLENIRSSMLEQVATHSKIFALRIDLRLPGFYSLPEGQIFGNDYYDRFKRRLKRLLDDMPDTRNHGLKLVAAREYDQYENKPHFHVLVLLNGNAIRATGKWDLSCDNLYSRLHDAWAHALGLNDHEVLGLIQFSDGAKYCSGSRSQAKGGAFLMERGDHNMFEDVFFACSYLAKYATKNFNDGCHPFLCSRVKLTDW</sequence>
<evidence type="ECO:0000313" key="3">
    <source>
        <dbReference type="EMBL" id="UZW74240.1"/>
    </source>
</evidence>
<name>A0A9E8KPJ3_9ALTE</name>
<dbReference type="Pfam" id="PF11726">
    <property type="entry name" value="YagK_YfjJ_C"/>
    <property type="match status" value="1"/>
</dbReference>
<organism evidence="3 4">
    <name type="scientific">Alkalimarinus sediminis</name>
    <dbReference type="NCBI Taxonomy" id="1632866"/>
    <lineage>
        <taxon>Bacteria</taxon>
        <taxon>Pseudomonadati</taxon>
        <taxon>Pseudomonadota</taxon>
        <taxon>Gammaproteobacteria</taxon>
        <taxon>Alteromonadales</taxon>
        <taxon>Alteromonadaceae</taxon>
        <taxon>Alkalimarinus</taxon>
    </lineage>
</organism>
<dbReference type="InterPro" id="IPR057271">
    <property type="entry name" value="YagK_YfjJ_C"/>
</dbReference>
<dbReference type="AlphaFoldDB" id="A0A9E8KPJ3"/>
<proteinExistence type="predicted"/>
<gene>
    <name evidence="3" type="ORF">NNL22_14605</name>
</gene>
<feature type="compositionally biased region" description="Polar residues" evidence="1">
    <location>
        <begin position="8"/>
        <end position="17"/>
    </location>
</feature>
<accession>A0A9E8KPJ3</accession>